<proteinExistence type="predicted"/>
<dbReference type="Proteomes" id="UP000822688">
    <property type="component" value="Chromosome 9"/>
</dbReference>
<accession>A0A8T0GSH8</accession>
<evidence type="ECO:0000256" key="1">
    <source>
        <dbReference type="SAM" id="MobiDB-lite"/>
    </source>
</evidence>
<keyword evidence="3" id="KW-1185">Reference proteome</keyword>
<comment type="caution">
    <text evidence="2">The sequence shown here is derived from an EMBL/GenBank/DDBJ whole genome shotgun (WGS) entry which is preliminary data.</text>
</comment>
<evidence type="ECO:0000313" key="3">
    <source>
        <dbReference type="Proteomes" id="UP000822688"/>
    </source>
</evidence>
<dbReference type="AlphaFoldDB" id="A0A8T0GSH8"/>
<gene>
    <name evidence="2" type="ORF">KC19_9G059900</name>
</gene>
<name>A0A8T0GSH8_CERPU</name>
<protein>
    <submittedName>
        <fullName evidence="2">Uncharacterized protein</fullName>
    </submittedName>
</protein>
<dbReference type="EMBL" id="CM026430">
    <property type="protein sequence ID" value="KAG0561375.1"/>
    <property type="molecule type" value="Genomic_DNA"/>
</dbReference>
<evidence type="ECO:0000313" key="2">
    <source>
        <dbReference type="EMBL" id="KAG0561375.1"/>
    </source>
</evidence>
<sequence length="105" mass="11746">MCPSLNSCSAHSLSHSQPHSTINQSPNPYLPANSHTSTALSLISQLTYNSLLFTPSSLLSSTSSTLNPQLWISYGGRASAFSQWLLLRSFWCWRASRCRSRNRWV</sequence>
<feature type="region of interest" description="Disordered" evidence="1">
    <location>
        <begin position="1"/>
        <end position="28"/>
    </location>
</feature>
<organism evidence="2 3">
    <name type="scientific">Ceratodon purpureus</name>
    <name type="common">Fire moss</name>
    <name type="synonym">Dicranum purpureum</name>
    <dbReference type="NCBI Taxonomy" id="3225"/>
    <lineage>
        <taxon>Eukaryota</taxon>
        <taxon>Viridiplantae</taxon>
        <taxon>Streptophyta</taxon>
        <taxon>Embryophyta</taxon>
        <taxon>Bryophyta</taxon>
        <taxon>Bryophytina</taxon>
        <taxon>Bryopsida</taxon>
        <taxon>Dicranidae</taxon>
        <taxon>Pseudoditrichales</taxon>
        <taxon>Ditrichaceae</taxon>
        <taxon>Ceratodon</taxon>
    </lineage>
</organism>
<reference evidence="2" key="1">
    <citation type="submission" date="2020-06" db="EMBL/GenBank/DDBJ databases">
        <title>WGS assembly of Ceratodon purpureus strain R40.</title>
        <authorList>
            <person name="Carey S.B."/>
            <person name="Jenkins J."/>
            <person name="Shu S."/>
            <person name="Lovell J.T."/>
            <person name="Sreedasyam A."/>
            <person name="Maumus F."/>
            <person name="Tiley G.P."/>
            <person name="Fernandez-Pozo N."/>
            <person name="Barry K."/>
            <person name="Chen C."/>
            <person name="Wang M."/>
            <person name="Lipzen A."/>
            <person name="Daum C."/>
            <person name="Saski C.A."/>
            <person name="Payton A.C."/>
            <person name="Mcbreen J.C."/>
            <person name="Conrad R.E."/>
            <person name="Kollar L.M."/>
            <person name="Olsson S."/>
            <person name="Huttunen S."/>
            <person name="Landis J.B."/>
            <person name="Wickett N.J."/>
            <person name="Johnson M.G."/>
            <person name="Rensing S.A."/>
            <person name="Grimwood J."/>
            <person name="Schmutz J."/>
            <person name="Mcdaniel S.F."/>
        </authorList>
    </citation>
    <scope>NUCLEOTIDE SEQUENCE</scope>
    <source>
        <strain evidence="2">R40</strain>
    </source>
</reference>